<sequence length="123" mass="13573">MKELQDVTFPERTAELAEICGGGAIAYEVDWASFENDLDGLTFLDNLSCHRTNMALRVICADELGKEAVRAKLARILLKNVTNKSEMHIAFAEGMLEMRCAYALRTDGMFSDGEIRGVLLAGL</sequence>
<proteinExistence type="predicted"/>
<dbReference type="EMBL" id="AP025739">
    <property type="protein sequence ID" value="BDI33658.1"/>
    <property type="molecule type" value="Genomic_DNA"/>
</dbReference>
<accession>A0A402D0G8</accession>
<protein>
    <submittedName>
        <fullName evidence="1">Uncharacterized protein</fullName>
    </submittedName>
</protein>
<dbReference type="OrthoDB" id="4194926at2"/>
<dbReference type="Proteomes" id="UP000287394">
    <property type="component" value="Chromosome"/>
</dbReference>
<organism evidence="1 2">
    <name type="scientific">Capsulimonas corticalis</name>
    <dbReference type="NCBI Taxonomy" id="2219043"/>
    <lineage>
        <taxon>Bacteria</taxon>
        <taxon>Bacillati</taxon>
        <taxon>Armatimonadota</taxon>
        <taxon>Armatimonadia</taxon>
        <taxon>Capsulimonadales</taxon>
        <taxon>Capsulimonadaceae</taxon>
        <taxon>Capsulimonas</taxon>
    </lineage>
</organism>
<dbReference type="AlphaFoldDB" id="A0A402D0G8"/>
<evidence type="ECO:0000313" key="1">
    <source>
        <dbReference type="EMBL" id="BDI33658.1"/>
    </source>
</evidence>
<name>A0A402D0G8_9BACT</name>
<gene>
    <name evidence="1" type="ORF">CCAX7_57090</name>
</gene>
<keyword evidence="2" id="KW-1185">Reference proteome</keyword>
<dbReference type="KEGG" id="ccot:CCAX7_57090"/>
<evidence type="ECO:0000313" key="2">
    <source>
        <dbReference type="Proteomes" id="UP000287394"/>
    </source>
</evidence>
<reference evidence="1 2" key="1">
    <citation type="journal article" date="2019" name="Int. J. Syst. Evol. Microbiol.">
        <title>Capsulimonas corticalis gen. nov., sp. nov., an aerobic capsulated bacterium, of a novel bacterial order, Capsulimonadales ord. nov., of the class Armatimonadia of the phylum Armatimonadetes.</title>
        <authorList>
            <person name="Li J."/>
            <person name="Kudo C."/>
            <person name="Tonouchi A."/>
        </authorList>
    </citation>
    <scope>NUCLEOTIDE SEQUENCE [LARGE SCALE GENOMIC DNA]</scope>
    <source>
        <strain evidence="1 2">AX-7</strain>
    </source>
</reference>
<dbReference type="RefSeq" id="WP_125206141.1">
    <property type="nucleotide sequence ID" value="NZ_AP025739.1"/>
</dbReference>